<gene>
    <name evidence="1" type="ORF">GUITHDRAFT_108651</name>
</gene>
<accession>L1JA18</accession>
<dbReference type="GeneID" id="17302144"/>
<evidence type="ECO:0000313" key="2">
    <source>
        <dbReference type="EnsemblProtists" id="EKX45383"/>
    </source>
</evidence>
<keyword evidence="3" id="KW-1185">Reference proteome</keyword>
<reference evidence="2" key="3">
    <citation type="submission" date="2016-03" db="UniProtKB">
        <authorList>
            <consortium name="EnsemblProtists"/>
        </authorList>
    </citation>
    <scope>IDENTIFICATION</scope>
</reference>
<protein>
    <submittedName>
        <fullName evidence="1 2">Uncharacterized protein</fullName>
    </submittedName>
</protein>
<evidence type="ECO:0000313" key="3">
    <source>
        <dbReference type="Proteomes" id="UP000011087"/>
    </source>
</evidence>
<dbReference type="EnsemblProtists" id="EKX45383">
    <property type="protein sequence ID" value="EKX45383"/>
    <property type="gene ID" value="GUITHDRAFT_108651"/>
</dbReference>
<dbReference type="Proteomes" id="UP000011087">
    <property type="component" value="Unassembled WGS sequence"/>
</dbReference>
<dbReference type="PaxDb" id="55529-EKX45383"/>
<organism evidence="1">
    <name type="scientific">Guillardia theta (strain CCMP2712)</name>
    <name type="common">Cryptophyte</name>
    <dbReference type="NCBI Taxonomy" id="905079"/>
    <lineage>
        <taxon>Eukaryota</taxon>
        <taxon>Cryptophyceae</taxon>
        <taxon>Pyrenomonadales</taxon>
        <taxon>Geminigeraceae</taxon>
        <taxon>Guillardia</taxon>
    </lineage>
</organism>
<dbReference type="HOGENOM" id="CLU_1985838_0_0_1"/>
<proteinExistence type="predicted"/>
<reference evidence="3" key="2">
    <citation type="submission" date="2012-11" db="EMBL/GenBank/DDBJ databases">
        <authorList>
            <person name="Kuo A."/>
            <person name="Curtis B.A."/>
            <person name="Tanifuji G."/>
            <person name="Burki F."/>
            <person name="Gruber A."/>
            <person name="Irimia M."/>
            <person name="Maruyama S."/>
            <person name="Arias M.C."/>
            <person name="Ball S.G."/>
            <person name="Gile G.H."/>
            <person name="Hirakawa Y."/>
            <person name="Hopkins J.F."/>
            <person name="Rensing S.A."/>
            <person name="Schmutz J."/>
            <person name="Symeonidi A."/>
            <person name="Elias M."/>
            <person name="Eveleigh R.J."/>
            <person name="Herman E.K."/>
            <person name="Klute M.J."/>
            <person name="Nakayama T."/>
            <person name="Obornik M."/>
            <person name="Reyes-Prieto A."/>
            <person name="Armbrust E.V."/>
            <person name="Aves S.J."/>
            <person name="Beiko R.G."/>
            <person name="Coutinho P."/>
            <person name="Dacks J.B."/>
            <person name="Durnford D.G."/>
            <person name="Fast N.M."/>
            <person name="Green B.R."/>
            <person name="Grisdale C."/>
            <person name="Hempe F."/>
            <person name="Henrissat B."/>
            <person name="Hoppner M.P."/>
            <person name="Ishida K.-I."/>
            <person name="Kim E."/>
            <person name="Koreny L."/>
            <person name="Kroth P.G."/>
            <person name="Liu Y."/>
            <person name="Malik S.-B."/>
            <person name="Maier U.G."/>
            <person name="McRose D."/>
            <person name="Mock T."/>
            <person name="Neilson J.A."/>
            <person name="Onodera N.T."/>
            <person name="Poole A.M."/>
            <person name="Pritham E.J."/>
            <person name="Richards T.A."/>
            <person name="Rocap G."/>
            <person name="Roy S.W."/>
            <person name="Sarai C."/>
            <person name="Schaack S."/>
            <person name="Shirato S."/>
            <person name="Slamovits C.H."/>
            <person name="Spencer D.F."/>
            <person name="Suzuki S."/>
            <person name="Worden A.Z."/>
            <person name="Zauner S."/>
            <person name="Barry K."/>
            <person name="Bell C."/>
            <person name="Bharti A.K."/>
            <person name="Crow J.A."/>
            <person name="Grimwood J."/>
            <person name="Kramer R."/>
            <person name="Lindquist E."/>
            <person name="Lucas S."/>
            <person name="Salamov A."/>
            <person name="McFadden G.I."/>
            <person name="Lane C.E."/>
            <person name="Keeling P.J."/>
            <person name="Gray M.W."/>
            <person name="Grigoriev I.V."/>
            <person name="Archibald J.M."/>
        </authorList>
    </citation>
    <scope>NUCLEOTIDE SEQUENCE</scope>
    <source>
        <strain evidence="3">CCMP2712</strain>
    </source>
</reference>
<evidence type="ECO:0000313" key="1">
    <source>
        <dbReference type="EMBL" id="EKX45383.1"/>
    </source>
</evidence>
<dbReference type="AlphaFoldDB" id="L1JA18"/>
<name>L1JA18_GUITC</name>
<sequence>MELMMEMMAIEMAMGTPTIKTAIMTVSCRSHQILEIDDDDASVGDDEVDRAIREKNEEIRKRDELVQLLRFIGSENILKEQDLLKVLAEDDVGGYYHYDLSNKIVAYLKKRPVDLAALVQINWKVK</sequence>
<dbReference type="RefSeq" id="XP_005832363.1">
    <property type="nucleotide sequence ID" value="XM_005832306.1"/>
</dbReference>
<dbReference type="EMBL" id="JH992999">
    <property type="protein sequence ID" value="EKX45383.1"/>
    <property type="molecule type" value="Genomic_DNA"/>
</dbReference>
<dbReference type="KEGG" id="gtt:GUITHDRAFT_108651"/>
<reference evidence="1 3" key="1">
    <citation type="journal article" date="2012" name="Nature">
        <title>Algal genomes reveal evolutionary mosaicism and the fate of nucleomorphs.</title>
        <authorList>
            <consortium name="DOE Joint Genome Institute"/>
            <person name="Curtis B.A."/>
            <person name="Tanifuji G."/>
            <person name="Burki F."/>
            <person name="Gruber A."/>
            <person name="Irimia M."/>
            <person name="Maruyama S."/>
            <person name="Arias M.C."/>
            <person name="Ball S.G."/>
            <person name="Gile G.H."/>
            <person name="Hirakawa Y."/>
            <person name="Hopkins J.F."/>
            <person name="Kuo A."/>
            <person name="Rensing S.A."/>
            <person name="Schmutz J."/>
            <person name="Symeonidi A."/>
            <person name="Elias M."/>
            <person name="Eveleigh R.J."/>
            <person name="Herman E.K."/>
            <person name="Klute M.J."/>
            <person name="Nakayama T."/>
            <person name="Obornik M."/>
            <person name="Reyes-Prieto A."/>
            <person name="Armbrust E.V."/>
            <person name="Aves S.J."/>
            <person name="Beiko R.G."/>
            <person name="Coutinho P."/>
            <person name="Dacks J.B."/>
            <person name="Durnford D.G."/>
            <person name="Fast N.M."/>
            <person name="Green B.R."/>
            <person name="Grisdale C.J."/>
            <person name="Hempel F."/>
            <person name="Henrissat B."/>
            <person name="Hoppner M.P."/>
            <person name="Ishida K."/>
            <person name="Kim E."/>
            <person name="Koreny L."/>
            <person name="Kroth P.G."/>
            <person name="Liu Y."/>
            <person name="Malik S.B."/>
            <person name="Maier U.G."/>
            <person name="McRose D."/>
            <person name="Mock T."/>
            <person name="Neilson J.A."/>
            <person name="Onodera N.T."/>
            <person name="Poole A.M."/>
            <person name="Pritham E.J."/>
            <person name="Richards T.A."/>
            <person name="Rocap G."/>
            <person name="Roy S.W."/>
            <person name="Sarai C."/>
            <person name="Schaack S."/>
            <person name="Shirato S."/>
            <person name="Slamovits C.H."/>
            <person name="Spencer D.F."/>
            <person name="Suzuki S."/>
            <person name="Worden A.Z."/>
            <person name="Zauner S."/>
            <person name="Barry K."/>
            <person name="Bell C."/>
            <person name="Bharti A.K."/>
            <person name="Crow J.A."/>
            <person name="Grimwood J."/>
            <person name="Kramer R."/>
            <person name="Lindquist E."/>
            <person name="Lucas S."/>
            <person name="Salamov A."/>
            <person name="McFadden G.I."/>
            <person name="Lane C.E."/>
            <person name="Keeling P.J."/>
            <person name="Gray M.W."/>
            <person name="Grigoriev I.V."/>
            <person name="Archibald J.M."/>
        </authorList>
    </citation>
    <scope>NUCLEOTIDE SEQUENCE</scope>
    <source>
        <strain evidence="1 3">CCMP2712</strain>
    </source>
</reference>